<protein>
    <submittedName>
        <fullName evidence="1">Uncharacterized protein</fullName>
    </submittedName>
</protein>
<dbReference type="Proteomes" id="UP000054477">
    <property type="component" value="Unassembled WGS sequence"/>
</dbReference>
<dbReference type="AlphaFoldDB" id="A0A0C9Y236"/>
<dbReference type="OrthoDB" id="5987198at2759"/>
<dbReference type="EMBL" id="KN838573">
    <property type="protein sequence ID" value="KIK04112.1"/>
    <property type="molecule type" value="Genomic_DNA"/>
</dbReference>
<organism evidence="1 2">
    <name type="scientific">Laccaria amethystina LaAM-08-1</name>
    <dbReference type="NCBI Taxonomy" id="1095629"/>
    <lineage>
        <taxon>Eukaryota</taxon>
        <taxon>Fungi</taxon>
        <taxon>Dikarya</taxon>
        <taxon>Basidiomycota</taxon>
        <taxon>Agaricomycotina</taxon>
        <taxon>Agaricomycetes</taxon>
        <taxon>Agaricomycetidae</taxon>
        <taxon>Agaricales</taxon>
        <taxon>Agaricineae</taxon>
        <taxon>Hydnangiaceae</taxon>
        <taxon>Laccaria</taxon>
    </lineage>
</organism>
<sequence length="67" mass="8331">MDLSTRYATLFPEETFWRDHQSWLQEAGYLRRPRFRRGWEAFWLKEKMKHWAECGEVVRLEVCGRPR</sequence>
<reference evidence="1 2" key="1">
    <citation type="submission" date="2014-04" db="EMBL/GenBank/DDBJ databases">
        <authorList>
            <consortium name="DOE Joint Genome Institute"/>
            <person name="Kuo A."/>
            <person name="Kohler A."/>
            <person name="Nagy L.G."/>
            <person name="Floudas D."/>
            <person name="Copeland A."/>
            <person name="Barry K.W."/>
            <person name="Cichocki N."/>
            <person name="Veneault-Fourrey C."/>
            <person name="LaButti K."/>
            <person name="Lindquist E.A."/>
            <person name="Lipzen A."/>
            <person name="Lundell T."/>
            <person name="Morin E."/>
            <person name="Murat C."/>
            <person name="Sun H."/>
            <person name="Tunlid A."/>
            <person name="Henrissat B."/>
            <person name="Grigoriev I.V."/>
            <person name="Hibbett D.S."/>
            <person name="Martin F."/>
            <person name="Nordberg H.P."/>
            <person name="Cantor M.N."/>
            <person name="Hua S.X."/>
        </authorList>
    </citation>
    <scope>NUCLEOTIDE SEQUENCE [LARGE SCALE GENOMIC DNA]</scope>
    <source>
        <strain evidence="1 2">LaAM-08-1</strain>
    </source>
</reference>
<evidence type="ECO:0000313" key="1">
    <source>
        <dbReference type="EMBL" id="KIK04112.1"/>
    </source>
</evidence>
<reference evidence="2" key="2">
    <citation type="submission" date="2015-01" db="EMBL/GenBank/DDBJ databases">
        <title>Evolutionary Origins and Diversification of the Mycorrhizal Mutualists.</title>
        <authorList>
            <consortium name="DOE Joint Genome Institute"/>
            <consortium name="Mycorrhizal Genomics Consortium"/>
            <person name="Kohler A."/>
            <person name="Kuo A."/>
            <person name="Nagy L.G."/>
            <person name="Floudas D."/>
            <person name="Copeland A."/>
            <person name="Barry K.W."/>
            <person name="Cichocki N."/>
            <person name="Veneault-Fourrey C."/>
            <person name="LaButti K."/>
            <person name="Lindquist E.A."/>
            <person name="Lipzen A."/>
            <person name="Lundell T."/>
            <person name="Morin E."/>
            <person name="Murat C."/>
            <person name="Riley R."/>
            <person name="Ohm R."/>
            <person name="Sun H."/>
            <person name="Tunlid A."/>
            <person name="Henrissat B."/>
            <person name="Grigoriev I.V."/>
            <person name="Hibbett D.S."/>
            <person name="Martin F."/>
        </authorList>
    </citation>
    <scope>NUCLEOTIDE SEQUENCE [LARGE SCALE GENOMIC DNA]</scope>
    <source>
        <strain evidence="2">LaAM-08-1</strain>
    </source>
</reference>
<name>A0A0C9Y236_9AGAR</name>
<keyword evidence="2" id="KW-1185">Reference proteome</keyword>
<evidence type="ECO:0000313" key="2">
    <source>
        <dbReference type="Proteomes" id="UP000054477"/>
    </source>
</evidence>
<gene>
    <name evidence="1" type="ORF">K443DRAFT_676244</name>
</gene>
<dbReference type="HOGENOM" id="CLU_2812791_0_0_1"/>
<proteinExistence type="predicted"/>
<accession>A0A0C9Y236</accession>